<evidence type="ECO:0000313" key="1">
    <source>
        <dbReference type="EMBL" id="KAL2558271.1"/>
    </source>
</evidence>
<dbReference type="EMBL" id="JBFOLJ010000001">
    <property type="protein sequence ID" value="KAL2558271.1"/>
    <property type="molecule type" value="Genomic_DNA"/>
</dbReference>
<dbReference type="AlphaFoldDB" id="A0ABD1X8G6"/>
<sequence length="105" mass="12453">MDQNWVTNVNELHDYFRRDLNIPFVVMHAYFGGKLGNICEHMTTISHRTNPSQLQEHEFPLWFERKHFFKRGKASSRERELTTLSDEDERLPAFKELTVGKASSR</sequence>
<accession>A0ABD1X8G6</accession>
<keyword evidence="2" id="KW-1185">Reference proteome</keyword>
<reference evidence="2" key="1">
    <citation type="submission" date="2024-07" db="EMBL/GenBank/DDBJ databases">
        <title>Two chromosome-level genome assemblies of Korean endemic species Abeliophyllum distichum and Forsythia ovata (Oleaceae).</title>
        <authorList>
            <person name="Jang H."/>
        </authorList>
    </citation>
    <scope>NUCLEOTIDE SEQUENCE [LARGE SCALE GENOMIC DNA]</scope>
</reference>
<gene>
    <name evidence="1" type="ORF">Fot_03010</name>
</gene>
<name>A0ABD1X8G6_9LAMI</name>
<dbReference type="Proteomes" id="UP001604277">
    <property type="component" value="Unassembled WGS sequence"/>
</dbReference>
<evidence type="ECO:0000313" key="2">
    <source>
        <dbReference type="Proteomes" id="UP001604277"/>
    </source>
</evidence>
<proteinExistence type="predicted"/>
<comment type="caution">
    <text evidence="1">The sequence shown here is derived from an EMBL/GenBank/DDBJ whole genome shotgun (WGS) entry which is preliminary data.</text>
</comment>
<organism evidence="1 2">
    <name type="scientific">Forsythia ovata</name>
    <dbReference type="NCBI Taxonomy" id="205694"/>
    <lineage>
        <taxon>Eukaryota</taxon>
        <taxon>Viridiplantae</taxon>
        <taxon>Streptophyta</taxon>
        <taxon>Embryophyta</taxon>
        <taxon>Tracheophyta</taxon>
        <taxon>Spermatophyta</taxon>
        <taxon>Magnoliopsida</taxon>
        <taxon>eudicotyledons</taxon>
        <taxon>Gunneridae</taxon>
        <taxon>Pentapetalae</taxon>
        <taxon>asterids</taxon>
        <taxon>lamiids</taxon>
        <taxon>Lamiales</taxon>
        <taxon>Oleaceae</taxon>
        <taxon>Forsythieae</taxon>
        <taxon>Forsythia</taxon>
    </lineage>
</organism>
<protein>
    <submittedName>
        <fullName evidence="1">Uncharacterized protein</fullName>
    </submittedName>
</protein>